<evidence type="ECO:0000256" key="3">
    <source>
        <dbReference type="ARBA" id="ARBA00038275"/>
    </source>
</evidence>
<dbReference type="VEuPathDB" id="TriTrypDB:TvY486_0007940"/>
<dbReference type="InterPro" id="IPR025986">
    <property type="entry name" value="RPAP3-like_C"/>
</dbReference>
<dbReference type="SMART" id="SM00028">
    <property type="entry name" value="TPR"/>
    <property type="match status" value="3"/>
</dbReference>
<keyword evidence="1" id="KW-0677">Repeat</keyword>
<keyword evidence="9" id="KW-1185">Reference proteome</keyword>
<evidence type="ECO:0000256" key="2">
    <source>
        <dbReference type="ARBA" id="ARBA00022803"/>
    </source>
</evidence>
<dbReference type="SUPFAM" id="SSF48452">
    <property type="entry name" value="TPR-like"/>
    <property type="match status" value="1"/>
</dbReference>
<feature type="coiled-coil region" evidence="5">
    <location>
        <begin position="50"/>
        <end position="80"/>
    </location>
</feature>
<evidence type="ECO:0000313" key="9">
    <source>
        <dbReference type="Proteomes" id="UP000009027"/>
    </source>
</evidence>
<keyword evidence="2" id="KW-0802">TPR repeat</keyword>
<dbReference type="EMBL" id="CAEX01000499">
    <property type="protein sequence ID" value="CCD18158.1"/>
    <property type="molecule type" value="Genomic_DNA"/>
</dbReference>
<organism evidence="8 9">
    <name type="scientific">Trypanosoma vivax (strain Y486)</name>
    <dbReference type="NCBI Taxonomy" id="1055687"/>
    <lineage>
        <taxon>Eukaryota</taxon>
        <taxon>Discoba</taxon>
        <taxon>Euglenozoa</taxon>
        <taxon>Kinetoplastea</taxon>
        <taxon>Metakinetoplastina</taxon>
        <taxon>Trypanosomatida</taxon>
        <taxon>Trypanosomatidae</taxon>
        <taxon>Trypanosoma</taxon>
        <taxon>Duttonella</taxon>
    </lineage>
</organism>
<evidence type="ECO:0000256" key="5">
    <source>
        <dbReference type="SAM" id="Coils"/>
    </source>
</evidence>
<dbReference type="Pfam" id="PF13877">
    <property type="entry name" value="RPAP3_C"/>
    <property type="match status" value="1"/>
</dbReference>
<proteinExistence type="inferred from homology"/>
<protein>
    <recommendedName>
        <fullName evidence="4">RNA polymerase II-associated protein 3</fullName>
    </recommendedName>
</protein>
<gene>
    <name evidence="8" type="ORF">TvY486_0007940</name>
</gene>
<dbReference type="Gene3D" id="1.25.40.10">
    <property type="entry name" value="Tetratricopeptide repeat domain"/>
    <property type="match status" value="1"/>
</dbReference>
<dbReference type="Proteomes" id="UP000009027">
    <property type="component" value="Unassembled WGS sequence"/>
</dbReference>
<dbReference type="AlphaFoldDB" id="F9WKX5"/>
<evidence type="ECO:0000313" key="8">
    <source>
        <dbReference type="EMBL" id="CCD18158.1"/>
    </source>
</evidence>
<feature type="compositionally biased region" description="Polar residues" evidence="6">
    <location>
        <begin position="365"/>
        <end position="382"/>
    </location>
</feature>
<dbReference type="InterPro" id="IPR051966">
    <property type="entry name" value="RPAP3"/>
</dbReference>
<sequence length="529" mass="59287">MVCPFCLFQTALPIPETPVLHIYVFIYGSDNTLYLSYISPQTTLIPMEYAAAIRQQADDLQEELRELELWQEEVNRNQEASKRRKTTTSQVDVVPPIRGTVPSLKEAVLKASGCVDRRDPVKEMKEKGNEFFQNGKLHEAVEAYSAGIDLDSEGPMAHILYGNRALCYLKLQSWVDAERDASSCVRLSRNYSKGYFRRAMARKQLGNLKGARTDLETVLALSPNDATATNEIHTVTKMIQVEQEATAPTTRKKIVIAEVEEDDEEESTITGAPSEAIEPPNTLSTLKERHQYVGAQVDELEKERADHYRRRQAEAHEEEARRDAKRRTSSRVEVVNDDKNDEKQGSASCNVSSVDANRSAGLGPQRSSVNTVEDSSPSSLKQNKPAEKHRDPQVNISRTLKTRTKWSKDTLTTPKSFTEFERVFSDINSDEDLCSHYISLVSPGSLRELFGNNMTPEILLALLRAIRRLSGTAATAFLKGLCAVKRVEDLALFFDSSEKMVAKEVLDVIVACGASQTDIDLFKKHLRLT</sequence>
<dbReference type="Pfam" id="PF13181">
    <property type="entry name" value="TPR_8"/>
    <property type="match status" value="1"/>
</dbReference>
<comment type="similarity">
    <text evidence="3">Belongs to the RPAP3 family.</text>
</comment>
<evidence type="ECO:0000259" key="7">
    <source>
        <dbReference type="Pfam" id="PF13877"/>
    </source>
</evidence>
<feature type="region of interest" description="Disordered" evidence="6">
    <location>
        <begin position="260"/>
        <end position="285"/>
    </location>
</feature>
<name>F9WKX5_TRYVY</name>
<dbReference type="PANTHER" id="PTHR46423">
    <property type="entry name" value="RNA POLYMERASE II-ASSOCIATED PROTEIN 3"/>
    <property type="match status" value="1"/>
</dbReference>
<keyword evidence="5" id="KW-0175">Coiled coil</keyword>
<evidence type="ECO:0000256" key="6">
    <source>
        <dbReference type="SAM" id="MobiDB-lite"/>
    </source>
</evidence>
<accession>F9WKX5</accession>
<dbReference type="PANTHER" id="PTHR46423:SF1">
    <property type="entry name" value="RNA POLYMERASE II-ASSOCIATED PROTEIN 3"/>
    <property type="match status" value="1"/>
</dbReference>
<evidence type="ECO:0000256" key="4">
    <source>
        <dbReference type="ARBA" id="ARBA00040133"/>
    </source>
</evidence>
<dbReference type="GO" id="GO:0101031">
    <property type="term" value="C:protein folding chaperone complex"/>
    <property type="evidence" value="ECO:0007669"/>
    <property type="project" value="TreeGrafter"/>
</dbReference>
<dbReference type="InterPro" id="IPR011990">
    <property type="entry name" value="TPR-like_helical_dom_sf"/>
</dbReference>
<feature type="domain" description="RNA-polymerase II-associated protein 3-like C-terminal" evidence="7">
    <location>
        <begin position="414"/>
        <end position="499"/>
    </location>
</feature>
<evidence type="ECO:0000256" key="1">
    <source>
        <dbReference type="ARBA" id="ARBA00022737"/>
    </source>
</evidence>
<feature type="region of interest" description="Disordered" evidence="6">
    <location>
        <begin position="305"/>
        <end position="395"/>
    </location>
</feature>
<reference evidence="8 9" key="1">
    <citation type="journal article" date="2012" name="Proc. Natl. Acad. Sci. U.S.A.">
        <title>Antigenic diversity is generated by distinct evolutionary mechanisms in African trypanosome species.</title>
        <authorList>
            <person name="Jackson A.P."/>
            <person name="Berry A."/>
            <person name="Aslett M."/>
            <person name="Allison H.C."/>
            <person name="Burton P."/>
            <person name="Vavrova-Anderson J."/>
            <person name="Brown R."/>
            <person name="Browne H."/>
            <person name="Corton N."/>
            <person name="Hauser H."/>
            <person name="Gamble J."/>
            <person name="Gilderthorp R."/>
            <person name="Marcello L."/>
            <person name="McQuillan J."/>
            <person name="Otto T.D."/>
            <person name="Quail M.A."/>
            <person name="Sanders M.J."/>
            <person name="van Tonder A."/>
            <person name="Ginger M.L."/>
            <person name="Field M.C."/>
            <person name="Barry J.D."/>
            <person name="Hertz-Fowler C."/>
            <person name="Berriman M."/>
        </authorList>
    </citation>
    <scope>NUCLEOTIDE SEQUENCE</scope>
    <source>
        <strain evidence="8 9">Y486</strain>
    </source>
</reference>
<dbReference type="InterPro" id="IPR019734">
    <property type="entry name" value="TPR_rpt"/>
</dbReference>
<feature type="compositionally biased region" description="Basic and acidic residues" evidence="6">
    <location>
        <begin position="334"/>
        <end position="344"/>
    </location>
</feature>
<feature type="compositionally biased region" description="Polar residues" evidence="6">
    <location>
        <begin position="345"/>
        <end position="356"/>
    </location>
</feature>
<feature type="compositionally biased region" description="Basic and acidic residues" evidence="6">
    <location>
        <begin position="305"/>
        <end position="322"/>
    </location>
</feature>